<accession>A0A4R5KC15</accession>
<dbReference type="OrthoDB" id="4954837at2"/>
<dbReference type="Proteomes" id="UP000295511">
    <property type="component" value="Unassembled WGS sequence"/>
</dbReference>
<dbReference type="Pfam" id="PF03457">
    <property type="entry name" value="HA"/>
    <property type="match status" value="1"/>
</dbReference>
<dbReference type="AlphaFoldDB" id="A0A4R5KC15"/>
<dbReference type="EMBL" id="SMRU01000028">
    <property type="protein sequence ID" value="TDF91677.1"/>
    <property type="molecule type" value="Genomic_DNA"/>
</dbReference>
<dbReference type="PANTHER" id="PTHR33418:SF1">
    <property type="entry name" value="HELICASE-ASSOCIATED DOMAIN-CONTAINING PROTEIN"/>
    <property type="match status" value="1"/>
</dbReference>
<evidence type="ECO:0000313" key="2">
    <source>
        <dbReference type="EMBL" id="TDF91677.1"/>
    </source>
</evidence>
<protein>
    <recommendedName>
        <fullName evidence="1">Helicase-associated domain-containing protein</fullName>
    </recommendedName>
</protein>
<keyword evidence="3" id="KW-1185">Reference proteome</keyword>
<organism evidence="2 3">
    <name type="scientific">Arthrobacter terricola</name>
    <dbReference type="NCBI Taxonomy" id="2547396"/>
    <lineage>
        <taxon>Bacteria</taxon>
        <taxon>Bacillati</taxon>
        <taxon>Actinomycetota</taxon>
        <taxon>Actinomycetes</taxon>
        <taxon>Micrococcales</taxon>
        <taxon>Micrococcaceae</taxon>
        <taxon>Arthrobacter</taxon>
    </lineage>
</organism>
<name>A0A4R5KC15_9MICC</name>
<gene>
    <name evidence="2" type="ORF">E1809_20380</name>
</gene>
<sequence>MGDEAAGERSFTSRDEWELMYRRGLSPAVIARTCNVPVARVNWTIGRRVSDDPGLRQEHLHNAPPIVVDAPTRDWTARVDQYREFLARMGRPPGITAGSSPAELTLARWLAAQRTLDRQGRLWEAKIRHLDQAGPWRRSFRQERDERRWQDRLNALCRFRAGRGRWPSWKNPAGDEERRLGTWLHKQRQAAGQGRLSDARRHRLDELVPGWNPWRTGP</sequence>
<comment type="caution">
    <text evidence="2">The sequence shown here is derived from an EMBL/GenBank/DDBJ whole genome shotgun (WGS) entry which is preliminary data.</text>
</comment>
<feature type="domain" description="Helicase-associated" evidence="1">
    <location>
        <begin position="146"/>
        <end position="207"/>
    </location>
</feature>
<evidence type="ECO:0000313" key="3">
    <source>
        <dbReference type="Proteomes" id="UP000295511"/>
    </source>
</evidence>
<evidence type="ECO:0000259" key="1">
    <source>
        <dbReference type="Pfam" id="PF03457"/>
    </source>
</evidence>
<dbReference type="InterPro" id="IPR005114">
    <property type="entry name" value="Helicase_assoc"/>
</dbReference>
<dbReference type="Gene3D" id="6.10.140.530">
    <property type="match status" value="2"/>
</dbReference>
<proteinExistence type="predicted"/>
<dbReference type="RefSeq" id="WP_133206070.1">
    <property type="nucleotide sequence ID" value="NZ_SMRU01000028.1"/>
</dbReference>
<reference evidence="2 3" key="1">
    <citation type="submission" date="2019-03" db="EMBL/GenBank/DDBJ databases">
        <title>Whole genome sequence of Arthrobacter sp JH1-1.</title>
        <authorList>
            <person name="Trinh H.N."/>
        </authorList>
    </citation>
    <scope>NUCLEOTIDE SEQUENCE [LARGE SCALE GENOMIC DNA]</scope>
    <source>
        <strain evidence="2 3">JH1-1</strain>
    </source>
</reference>
<dbReference type="PANTHER" id="PTHR33418">
    <property type="entry name" value="HELICASE-ASSOCIATED"/>
    <property type="match status" value="1"/>
</dbReference>